<dbReference type="AlphaFoldDB" id="A0AAU9QFB0"/>
<dbReference type="RefSeq" id="WP_409588089.1">
    <property type="nucleotide sequence ID" value="NZ_CAKMTZ010000001.1"/>
</dbReference>
<evidence type="ECO:0000313" key="2">
    <source>
        <dbReference type="Proteomes" id="UP001295462"/>
    </source>
</evidence>
<dbReference type="SUPFAM" id="SSF53756">
    <property type="entry name" value="UDP-Glycosyltransferase/glycogen phosphorylase"/>
    <property type="match status" value="1"/>
</dbReference>
<comment type="caution">
    <text evidence="1">The sequence shown here is derived from an EMBL/GenBank/DDBJ whole genome shotgun (WGS) entry which is preliminary data.</text>
</comment>
<sequence>MTDIVVFGEDFGGLPSSTQHIIKHLTDNHRILWVNSIGLRQPRLVTKDVKRIVNKLTRSFDAHTQNNTTFNQDCHMSASIQTINLLTIPAPRTNWARKAASSMMQHQLKRKLKELGFEKPVLWTSLPTAVDVCKSMDNSGIVYYCGDDFGALAGVDHQTVLEHEEDLIDCCDLILAASEKLAAKFPQDKTVTLPHGVDFTLFSTPAVKANDLPDNGRKILGFYGSLSEWLDYALIEQVAVQAPDWDLVFIGPNELPHNPLPQRTNVHYLGPRAHQQLPSYSQHWDASWLPFVNNAQIKACNPLKLLEYLATGTPVISTTFPALMPYKQMLHVAAGAEDVCASLNHLLPPPIGTMALIEKQSWASRAFQVEQLVRSL</sequence>
<accession>A0AAU9QFB0</accession>
<dbReference type="Pfam" id="PF13692">
    <property type="entry name" value="Glyco_trans_1_4"/>
    <property type="match status" value="1"/>
</dbReference>
<dbReference type="Gene3D" id="3.40.50.11010">
    <property type="match status" value="1"/>
</dbReference>
<protein>
    <submittedName>
        <fullName evidence="1">Glycosyltransferase SypN</fullName>
    </submittedName>
</protein>
<reference evidence="1" key="1">
    <citation type="submission" date="2022-01" db="EMBL/GenBank/DDBJ databases">
        <authorList>
            <person name="Lagorce A."/>
        </authorList>
    </citation>
    <scope>NUCLEOTIDE SEQUENCE</scope>
    <source>
        <strain evidence="1">Th15_F1_A12</strain>
    </source>
</reference>
<dbReference type="PANTHER" id="PTHR12526:SF630">
    <property type="entry name" value="GLYCOSYLTRANSFERASE"/>
    <property type="match status" value="1"/>
</dbReference>
<organism evidence="1 2">
    <name type="scientific">Vibrio jasicida</name>
    <dbReference type="NCBI Taxonomy" id="766224"/>
    <lineage>
        <taxon>Bacteria</taxon>
        <taxon>Pseudomonadati</taxon>
        <taxon>Pseudomonadota</taxon>
        <taxon>Gammaproteobacteria</taxon>
        <taxon>Vibrionales</taxon>
        <taxon>Vibrionaceae</taxon>
        <taxon>Vibrio</taxon>
    </lineage>
</organism>
<name>A0AAU9QFB0_9VIBR</name>
<dbReference type="Gene3D" id="3.40.50.2000">
    <property type="entry name" value="Glycogen Phosphorylase B"/>
    <property type="match status" value="1"/>
</dbReference>
<dbReference type="PANTHER" id="PTHR12526">
    <property type="entry name" value="GLYCOSYLTRANSFERASE"/>
    <property type="match status" value="1"/>
</dbReference>
<dbReference type="EMBL" id="CAKMUD010000001">
    <property type="protein sequence ID" value="CAH1567467.1"/>
    <property type="molecule type" value="Genomic_DNA"/>
</dbReference>
<proteinExistence type="predicted"/>
<evidence type="ECO:0000313" key="1">
    <source>
        <dbReference type="EMBL" id="CAH1567467.1"/>
    </source>
</evidence>
<gene>
    <name evidence="1" type="ORF">THF1A12_10594</name>
</gene>
<dbReference type="Proteomes" id="UP001295462">
    <property type="component" value="Unassembled WGS sequence"/>
</dbReference>